<proteinExistence type="predicted"/>
<dbReference type="EMBL" id="LRQA01000047">
    <property type="protein sequence ID" value="KXA17687.1"/>
    <property type="molecule type" value="Genomic_DNA"/>
</dbReference>
<dbReference type="AlphaFoldDB" id="A0A133NN42"/>
<feature type="region of interest" description="Disordered" evidence="1">
    <location>
        <begin position="1"/>
        <end position="52"/>
    </location>
</feature>
<accession>A0A133NN42</accession>
<sequence length="52" mass="5748">MCRTFQPAPVQAKPGDSHCPTQHKRSASTQRSAKRTINSAISTKINPRAKTR</sequence>
<evidence type="ECO:0000313" key="2">
    <source>
        <dbReference type="EMBL" id="KXA17687.1"/>
    </source>
</evidence>
<feature type="compositionally biased region" description="Polar residues" evidence="1">
    <location>
        <begin position="27"/>
        <end position="45"/>
    </location>
</feature>
<evidence type="ECO:0000313" key="3">
    <source>
        <dbReference type="Proteomes" id="UP000070558"/>
    </source>
</evidence>
<comment type="caution">
    <text evidence="2">The sequence shown here is derived from an EMBL/GenBank/DDBJ whole genome shotgun (WGS) entry which is preliminary data.</text>
</comment>
<name>A0A133NN42_GARVA</name>
<organism evidence="2 3">
    <name type="scientific">Gardnerella vaginalis</name>
    <dbReference type="NCBI Taxonomy" id="2702"/>
    <lineage>
        <taxon>Bacteria</taxon>
        <taxon>Bacillati</taxon>
        <taxon>Actinomycetota</taxon>
        <taxon>Actinomycetes</taxon>
        <taxon>Bifidobacteriales</taxon>
        <taxon>Bifidobacteriaceae</taxon>
        <taxon>Gardnerella</taxon>
    </lineage>
</organism>
<gene>
    <name evidence="2" type="ORF">HMPREF3216_01020</name>
</gene>
<evidence type="ECO:0000256" key="1">
    <source>
        <dbReference type="SAM" id="MobiDB-lite"/>
    </source>
</evidence>
<protein>
    <submittedName>
        <fullName evidence="2">Uncharacterized protein</fullName>
    </submittedName>
</protein>
<dbReference type="PATRIC" id="fig|2702.99.peg.996"/>
<reference evidence="2 3" key="1">
    <citation type="submission" date="2016-01" db="EMBL/GenBank/DDBJ databases">
        <authorList>
            <person name="Oliw E.H."/>
        </authorList>
    </citation>
    <scope>NUCLEOTIDE SEQUENCE [LARGE SCALE GENOMIC DNA]</scope>
    <source>
        <strain evidence="2 3">GED7760B</strain>
    </source>
</reference>
<dbReference type="Proteomes" id="UP000070558">
    <property type="component" value="Unassembled WGS sequence"/>
</dbReference>